<sequence length="476" mass="50099">MTTYPAIRPPVGTRRTSGLMVGIAAASIGVIYGYDSSNIGAALKFIGADFGLGDAGKQALATAVVIGEIVGAIGAGWLANRLGRKRSMLLVAATYCLFALFSALSPTHDVLLVARLLLGVTVGVSIVVVPVFVAESAPPRSRGAMLVAYQVATIVGIIGGYVVGYFLAGHGAWRWMLGIAAIPALAVTALVAVMPDTPRWYVSKGRFDEARATLRNIEPDADIDAEIAEMRQALTEESGGSLGEMFRRPWIRATVFVVGLGFLIQITGINAVVYYSPKLFEDMGFTGDFGTLMLPAFVQIAGLAAVLISLFTVDRLGRRPILLGGIGAMVIATVVLIVTYGPLHGAGTTAHVLGFAGLVLFTMGFSFGFGALVWVYAGEAFPARLRANGSSLMLTSDLVANAIVAAFTLSLINVIGGAGTFAVFGGFALVGLVFVFFLAPETKGRKLEDIQHYWRSGGRWSEAIADASPRQTKVVR</sequence>
<dbReference type="SUPFAM" id="SSF103473">
    <property type="entry name" value="MFS general substrate transporter"/>
    <property type="match status" value="1"/>
</dbReference>
<evidence type="ECO:0000256" key="7">
    <source>
        <dbReference type="RuleBase" id="RU003346"/>
    </source>
</evidence>
<dbReference type="PROSITE" id="PS50850">
    <property type="entry name" value="MFS"/>
    <property type="match status" value="1"/>
</dbReference>
<keyword evidence="4 8" id="KW-0812">Transmembrane</keyword>
<comment type="similarity">
    <text evidence="2 7">Belongs to the major facilitator superfamily. Sugar transporter (TC 2.A.1.1) family.</text>
</comment>
<feature type="transmembrane region" description="Helical" evidence="8">
    <location>
        <begin position="110"/>
        <end position="134"/>
    </location>
</feature>
<feature type="transmembrane region" description="Helical" evidence="8">
    <location>
        <begin position="296"/>
        <end position="313"/>
    </location>
</feature>
<evidence type="ECO:0000256" key="5">
    <source>
        <dbReference type="ARBA" id="ARBA00022989"/>
    </source>
</evidence>
<dbReference type="AlphaFoldDB" id="A0A846WH19"/>
<comment type="caution">
    <text evidence="10">The sequence shown here is derived from an EMBL/GenBank/DDBJ whole genome shotgun (WGS) entry which is preliminary data.</text>
</comment>
<feature type="transmembrane region" description="Helical" evidence="8">
    <location>
        <begin position="421"/>
        <end position="439"/>
    </location>
</feature>
<evidence type="ECO:0000256" key="3">
    <source>
        <dbReference type="ARBA" id="ARBA00022448"/>
    </source>
</evidence>
<dbReference type="RefSeq" id="WP_006369052.1">
    <property type="nucleotide sequence ID" value="NZ_JAAXPC010000002.1"/>
</dbReference>
<dbReference type="GO" id="GO:0022857">
    <property type="term" value="F:transmembrane transporter activity"/>
    <property type="evidence" value="ECO:0007669"/>
    <property type="project" value="InterPro"/>
</dbReference>
<dbReference type="GO" id="GO:0005886">
    <property type="term" value="C:plasma membrane"/>
    <property type="evidence" value="ECO:0007669"/>
    <property type="project" value="UniProtKB-SubCell"/>
</dbReference>
<dbReference type="PANTHER" id="PTHR48020:SF12">
    <property type="entry name" value="PROTON MYO-INOSITOL COTRANSPORTER"/>
    <property type="match status" value="1"/>
</dbReference>
<dbReference type="Pfam" id="PF00083">
    <property type="entry name" value="Sugar_tr"/>
    <property type="match status" value="1"/>
</dbReference>
<feature type="transmembrane region" description="Helical" evidence="8">
    <location>
        <begin position="320"/>
        <end position="340"/>
    </location>
</feature>
<reference evidence="10 11" key="1">
    <citation type="submission" date="2020-04" db="EMBL/GenBank/DDBJ databases">
        <title>MicrobeNet Type strains.</title>
        <authorList>
            <person name="Nicholson A.C."/>
        </authorList>
    </citation>
    <scope>NUCLEOTIDE SEQUENCE [LARGE SCALE GENOMIC DNA]</scope>
    <source>
        <strain evidence="10 11">ATCC BAA-14</strain>
    </source>
</reference>
<proteinExistence type="inferred from homology"/>
<evidence type="ECO:0000313" key="10">
    <source>
        <dbReference type="EMBL" id="NKY01052.1"/>
    </source>
</evidence>
<accession>A0A846WH19</accession>
<evidence type="ECO:0000256" key="8">
    <source>
        <dbReference type="SAM" id="Phobius"/>
    </source>
</evidence>
<dbReference type="PROSITE" id="PS00217">
    <property type="entry name" value="SUGAR_TRANSPORT_2"/>
    <property type="match status" value="1"/>
</dbReference>
<feature type="transmembrane region" description="Helical" evidence="8">
    <location>
        <begin position="87"/>
        <end position="104"/>
    </location>
</feature>
<dbReference type="InterPro" id="IPR050814">
    <property type="entry name" value="Myo-inositol_Transporter"/>
</dbReference>
<name>A0A846WH19_9ACTN</name>
<feature type="transmembrane region" description="Helical" evidence="8">
    <location>
        <begin position="173"/>
        <end position="194"/>
    </location>
</feature>
<dbReference type="InterPro" id="IPR003663">
    <property type="entry name" value="Sugar/inositol_transpt"/>
</dbReference>
<dbReference type="InterPro" id="IPR020846">
    <property type="entry name" value="MFS_dom"/>
</dbReference>
<gene>
    <name evidence="10" type="ORF">HGA05_05650</name>
</gene>
<dbReference type="NCBIfam" id="TIGR00879">
    <property type="entry name" value="SP"/>
    <property type="match status" value="1"/>
</dbReference>
<evidence type="ECO:0000313" key="11">
    <source>
        <dbReference type="Proteomes" id="UP000563898"/>
    </source>
</evidence>
<dbReference type="InterPro" id="IPR005828">
    <property type="entry name" value="MFS_sugar_transport-like"/>
</dbReference>
<dbReference type="PRINTS" id="PR00171">
    <property type="entry name" value="SUGRTRNSPORT"/>
</dbReference>
<feature type="domain" description="Major facilitator superfamily (MFS) profile" evidence="9">
    <location>
        <begin position="21"/>
        <end position="443"/>
    </location>
</feature>
<evidence type="ECO:0000256" key="4">
    <source>
        <dbReference type="ARBA" id="ARBA00022692"/>
    </source>
</evidence>
<keyword evidence="3 7" id="KW-0813">Transport</keyword>
<evidence type="ECO:0000256" key="1">
    <source>
        <dbReference type="ARBA" id="ARBA00004651"/>
    </source>
</evidence>
<dbReference type="InterPro" id="IPR005829">
    <property type="entry name" value="Sugar_transporter_CS"/>
</dbReference>
<feature type="transmembrane region" description="Helical" evidence="8">
    <location>
        <begin position="146"/>
        <end position="167"/>
    </location>
</feature>
<feature type="transmembrane region" description="Helical" evidence="8">
    <location>
        <begin position="255"/>
        <end position="276"/>
    </location>
</feature>
<feature type="transmembrane region" description="Helical" evidence="8">
    <location>
        <begin position="16"/>
        <end position="34"/>
    </location>
</feature>
<feature type="transmembrane region" description="Helical" evidence="8">
    <location>
        <begin position="59"/>
        <end position="80"/>
    </location>
</feature>
<protein>
    <submittedName>
        <fullName evidence="10">Sugar porter family MFS transporter</fullName>
    </submittedName>
</protein>
<comment type="subcellular location">
    <subcellularLocation>
        <location evidence="1">Cell membrane</location>
        <topology evidence="1">Multi-pass membrane protein</topology>
    </subcellularLocation>
</comment>
<keyword evidence="5 8" id="KW-1133">Transmembrane helix</keyword>
<keyword evidence="6 8" id="KW-0472">Membrane</keyword>
<dbReference type="InterPro" id="IPR036259">
    <property type="entry name" value="MFS_trans_sf"/>
</dbReference>
<feature type="transmembrane region" description="Helical" evidence="8">
    <location>
        <begin position="352"/>
        <end position="377"/>
    </location>
</feature>
<evidence type="ECO:0000256" key="2">
    <source>
        <dbReference type="ARBA" id="ARBA00010992"/>
    </source>
</evidence>
<dbReference type="Proteomes" id="UP000563898">
    <property type="component" value="Unassembled WGS sequence"/>
</dbReference>
<dbReference type="PANTHER" id="PTHR48020">
    <property type="entry name" value="PROTON MYO-INOSITOL COTRANSPORTER"/>
    <property type="match status" value="1"/>
</dbReference>
<dbReference type="PROSITE" id="PS00216">
    <property type="entry name" value="SUGAR_TRANSPORT_1"/>
    <property type="match status" value="1"/>
</dbReference>
<dbReference type="EMBL" id="JAAXPC010000002">
    <property type="protein sequence ID" value="NKY01052.1"/>
    <property type="molecule type" value="Genomic_DNA"/>
</dbReference>
<feature type="transmembrane region" description="Helical" evidence="8">
    <location>
        <begin position="398"/>
        <end position="415"/>
    </location>
</feature>
<evidence type="ECO:0000256" key="6">
    <source>
        <dbReference type="ARBA" id="ARBA00023136"/>
    </source>
</evidence>
<evidence type="ECO:0000259" key="9">
    <source>
        <dbReference type="PROSITE" id="PS50850"/>
    </source>
</evidence>
<dbReference type="Gene3D" id="1.20.1250.20">
    <property type="entry name" value="MFS general substrate transporter like domains"/>
    <property type="match status" value="1"/>
</dbReference>
<organism evidence="10 11">
    <name type="scientific">Gordonia polyisoprenivorans</name>
    <dbReference type="NCBI Taxonomy" id="84595"/>
    <lineage>
        <taxon>Bacteria</taxon>
        <taxon>Bacillati</taxon>
        <taxon>Actinomycetota</taxon>
        <taxon>Actinomycetes</taxon>
        <taxon>Mycobacteriales</taxon>
        <taxon>Gordoniaceae</taxon>
        <taxon>Gordonia</taxon>
    </lineage>
</organism>